<comment type="caution">
    <text evidence="2">The sequence shown here is derived from an EMBL/GenBank/DDBJ whole genome shotgun (WGS) entry which is preliminary data.</text>
</comment>
<evidence type="ECO:0000256" key="1">
    <source>
        <dbReference type="SAM" id="MobiDB-lite"/>
    </source>
</evidence>
<dbReference type="RefSeq" id="WP_162367948.1">
    <property type="nucleotide sequence ID" value="NZ_WUBS01000017.1"/>
</dbReference>
<sequence>MNNNYAGLKNFTCDHSSTYRQGETYASSINSPHCWGAASRRRSPAFPYGRGEPSSINSSAIPYNHGGPASINAHALFLAKPVQNTPLAPSSSVKTPCGAASASPARQSAPAKPTPTAPGKINNDPRRNPPKRGKQMPSPGPLRRSLPGQILNTSRLNNTPTVSGRFTILRVADDCHGGGVLPSDEPPPYSKHDPLAKKHGNIFLDCLSFCCHDE</sequence>
<evidence type="ECO:0000313" key="2">
    <source>
        <dbReference type="EMBL" id="NDL65241.1"/>
    </source>
</evidence>
<dbReference type="AlphaFoldDB" id="A0A845SRS5"/>
<evidence type="ECO:0000313" key="3">
    <source>
        <dbReference type="Proteomes" id="UP000461443"/>
    </source>
</evidence>
<organism evidence="2 3">
    <name type="scientific">Acerihabitans arboris</name>
    <dbReference type="NCBI Taxonomy" id="2691583"/>
    <lineage>
        <taxon>Bacteria</taxon>
        <taxon>Pseudomonadati</taxon>
        <taxon>Pseudomonadota</taxon>
        <taxon>Gammaproteobacteria</taxon>
        <taxon>Enterobacterales</taxon>
        <taxon>Pectobacteriaceae</taxon>
        <taxon>Acerihabitans</taxon>
    </lineage>
</organism>
<feature type="region of interest" description="Disordered" evidence="1">
    <location>
        <begin position="87"/>
        <end position="159"/>
    </location>
</feature>
<dbReference type="EMBL" id="WUBS01000017">
    <property type="protein sequence ID" value="NDL65241.1"/>
    <property type="molecule type" value="Genomic_DNA"/>
</dbReference>
<dbReference type="Proteomes" id="UP000461443">
    <property type="component" value="Unassembled WGS sequence"/>
</dbReference>
<feature type="compositionally biased region" description="Low complexity" evidence="1">
    <location>
        <begin position="99"/>
        <end position="111"/>
    </location>
</feature>
<reference evidence="2 3" key="1">
    <citation type="submission" date="2019-12" db="EMBL/GenBank/DDBJ databases">
        <authorList>
            <person name="Lee S.D."/>
        </authorList>
    </citation>
    <scope>NUCLEOTIDE SEQUENCE [LARGE SCALE GENOMIC DNA]</scope>
    <source>
        <strain evidence="2 3">SAP-6</strain>
    </source>
</reference>
<name>A0A845SRS5_9GAMM</name>
<proteinExistence type="predicted"/>
<reference evidence="2 3" key="2">
    <citation type="submission" date="2020-02" db="EMBL/GenBank/DDBJ databases">
        <title>The new genus of Enterobacteriales.</title>
        <authorList>
            <person name="Kim I.S."/>
        </authorList>
    </citation>
    <scope>NUCLEOTIDE SEQUENCE [LARGE SCALE GENOMIC DNA]</scope>
    <source>
        <strain evidence="2 3">SAP-6</strain>
    </source>
</reference>
<accession>A0A845SRS5</accession>
<gene>
    <name evidence="2" type="ORF">GRH90_21145</name>
</gene>
<protein>
    <submittedName>
        <fullName evidence="2">Uncharacterized protein</fullName>
    </submittedName>
</protein>
<feature type="compositionally biased region" description="Polar residues" evidence="1">
    <location>
        <begin position="150"/>
        <end position="159"/>
    </location>
</feature>
<feature type="region of interest" description="Disordered" evidence="1">
    <location>
        <begin position="34"/>
        <end position="53"/>
    </location>
</feature>
<keyword evidence="3" id="KW-1185">Reference proteome</keyword>